<evidence type="ECO:0000313" key="1">
    <source>
        <dbReference type="EMBL" id="QBR87660.1"/>
    </source>
</evidence>
<reference evidence="1 2" key="1">
    <citation type="submission" date="2019-03" db="EMBL/GenBank/DDBJ databases">
        <authorList>
            <person name="Dong K."/>
        </authorList>
    </citation>
    <scope>NUCLEOTIDE SEQUENCE [LARGE SCALE GENOMIC DNA]</scope>
    <source>
        <strain evidence="2">dk512</strain>
    </source>
</reference>
<keyword evidence="2" id="KW-1185">Reference proteome</keyword>
<sequence length="238" mass="25883">MCTVILHVPAESGAPAHVLAIRDEDPARAWDPPGPWWPESHPGVVGVRDARAGGAWLAADSARSRLAVILNRREVAGATQSRGEVVLDAVDGRRPAQPRTNGFNLVVVDREGARVTSWDGTSVRESVLEPGVHMIAHDDVDDPATPRIVRWLPEFAAAPPPAASAPWWREWMLLLEHSAELPPTDDRAIVRDNRPYGVETLSLLVCAATVGPEGVDLAYGELAEPGQWNRVRLVEPVR</sequence>
<proteinExistence type="predicted"/>
<dbReference type="RefSeq" id="WP_135063239.1">
    <property type="nucleotide sequence ID" value="NZ_CP038266.1"/>
</dbReference>
<protein>
    <recommendedName>
        <fullName evidence="3">NRDE family protein</fullName>
    </recommendedName>
</protein>
<gene>
    <name evidence="1" type="ORF">E4K62_02470</name>
</gene>
<organism evidence="1 2">
    <name type="scientific">Microbacterium wangchenii</name>
    <dbReference type="NCBI Taxonomy" id="2541726"/>
    <lineage>
        <taxon>Bacteria</taxon>
        <taxon>Bacillati</taxon>
        <taxon>Actinomycetota</taxon>
        <taxon>Actinomycetes</taxon>
        <taxon>Micrococcales</taxon>
        <taxon>Microbacteriaceae</taxon>
        <taxon>Microbacterium</taxon>
    </lineage>
</organism>
<evidence type="ECO:0000313" key="2">
    <source>
        <dbReference type="Proteomes" id="UP000295748"/>
    </source>
</evidence>
<evidence type="ECO:0008006" key="3">
    <source>
        <dbReference type="Google" id="ProtNLM"/>
    </source>
</evidence>
<dbReference type="EMBL" id="CP038266">
    <property type="protein sequence ID" value="QBR87660.1"/>
    <property type="molecule type" value="Genomic_DNA"/>
</dbReference>
<dbReference type="Proteomes" id="UP000295748">
    <property type="component" value="Chromosome"/>
</dbReference>
<name>A0ABX5SNE9_9MICO</name>
<dbReference type="InterPro" id="IPR008551">
    <property type="entry name" value="TANGO2"/>
</dbReference>
<accession>A0ABX5SNE9</accession>
<dbReference type="Pfam" id="PF05742">
    <property type="entry name" value="TANGO2"/>
    <property type="match status" value="1"/>
</dbReference>